<accession>A0A0F9EVV8</accession>
<evidence type="ECO:0000256" key="1">
    <source>
        <dbReference type="SAM" id="Phobius"/>
    </source>
</evidence>
<protein>
    <submittedName>
        <fullName evidence="2">Uncharacterized protein</fullName>
    </submittedName>
</protein>
<dbReference type="AlphaFoldDB" id="A0A0F9EVV8"/>
<name>A0A0F9EVV8_9ZZZZ</name>
<keyword evidence="1" id="KW-1133">Transmembrane helix</keyword>
<feature type="transmembrane region" description="Helical" evidence="1">
    <location>
        <begin position="12"/>
        <end position="35"/>
    </location>
</feature>
<reference evidence="2" key="1">
    <citation type="journal article" date="2015" name="Nature">
        <title>Complex archaea that bridge the gap between prokaryotes and eukaryotes.</title>
        <authorList>
            <person name="Spang A."/>
            <person name="Saw J.H."/>
            <person name="Jorgensen S.L."/>
            <person name="Zaremba-Niedzwiedzka K."/>
            <person name="Martijn J."/>
            <person name="Lind A.E."/>
            <person name="van Eijk R."/>
            <person name="Schleper C."/>
            <person name="Guy L."/>
            <person name="Ettema T.J."/>
        </authorList>
    </citation>
    <scope>NUCLEOTIDE SEQUENCE</scope>
</reference>
<proteinExistence type="predicted"/>
<feature type="non-terminal residue" evidence="2">
    <location>
        <position position="223"/>
    </location>
</feature>
<comment type="caution">
    <text evidence="2">The sequence shown here is derived from an EMBL/GenBank/DDBJ whole genome shotgun (WGS) entry which is preliminary data.</text>
</comment>
<evidence type="ECO:0000313" key="2">
    <source>
        <dbReference type="EMBL" id="KKL78258.1"/>
    </source>
</evidence>
<keyword evidence="1" id="KW-0812">Transmembrane</keyword>
<keyword evidence="1" id="KW-0472">Membrane</keyword>
<gene>
    <name evidence="2" type="ORF">LCGC14_2026680</name>
</gene>
<organism evidence="2">
    <name type="scientific">marine sediment metagenome</name>
    <dbReference type="NCBI Taxonomy" id="412755"/>
    <lineage>
        <taxon>unclassified sequences</taxon>
        <taxon>metagenomes</taxon>
        <taxon>ecological metagenomes</taxon>
    </lineage>
</organism>
<dbReference type="EMBL" id="LAZR01023516">
    <property type="protein sequence ID" value="KKL78258.1"/>
    <property type="molecule type" value="Genomic_DNA"/>
</dbReference>
<sequence length="223" mass="26356">MVTYAEVMGYVIPLVGQLVWGIVGIGSVALLWYWLFVLKRRRCWFVDVYEQKSDGELYLVEKDRLNERKINFGKQTIYVFRKTKTESIPPPSECVRRLGNKEYCDYVRILGEYVPMEKKANVPDFHNPEVKEKIFKIIQKKINQIRGIETTLWEADNVKNKFCYIPLHKALKYEIDYKPISYDVNMMRINEIDSLDNMFEKKKDFWQKYGMMIAVGGGIVIVI</sequence>